<dbReference type="PROSITE" id="PS50123">
    <property type="entry name" value="CHER"/>
    <property type="match status" value="1"/>
</dbReference>
<feature type="binding site" evidence="6">
    <location>
        <position position="121"/>
    </location>
    <ligand>
        <name>S-adenosyl-L-methionine</name>
        <dbReference type="ChEBI" id="CHEBI:59789"/>
    </ligand>
</feature>
<reference evidence="8" key="1">
    <citation type="journal article" date="2014" name="Int. J. Syst. Evol. Microbiol.">
        <title>Complete genome sequence of Corynebacterium casei LMG S-19264T (=DSM 44701T), isolated from a smear-ripened cheese.</title>
        <authorList>
            <consortium name="US DOE Joint Genome Institute (JGI-PGF)"/>
            <person name="Walter F."/>
            <person name="Albersmeier A."/>
            <person name="Kalinowski J."/>
            <person name="Ruckert C."/>
        </authorList>
    </citation>
    <scope>NUCLEOTIDE SEQUENCE</scope>
    <source>
        <strain evidence="8">KCTC 32182</strain>
    </source>
</reference>
<evidence type="ECO:0000256" key="4">
    <source>
        <dbReference type="ARBA" id="ARBA00022691"/>
    </source>
</evidence>
<dbReference type="AlphaFoldDB" id="A0A918U8S9"/>
<dbReference type="InterPro" id="IPR050903">
    <property type="entry name" value="Bact_Chemotaxis_MeTrfase"/>
</dbReference>
<dbReference type="Proteomes" id="UP000645257">
    <property type="component" value="Unassembled WGS sequence"/>
</dbReference>
<dbReference type="InterPro" id="IPR022641">
    <property type="entry name" value="CheR_N"/>
</dbReference>
<feature type="binding site" evidence="6">
    <location>
        <position position="88"/>
    </location>
    <ligand>
        <name>S-adenosyl-L-methionine</name>
        <dbReference type="ChEBI" id="CHEBI:59789"/>
    </ligand>
</feature>
<protein>
    <recommendedName>
        <fullName evidence="5">Chemotaxis protein methyltransferase</fullName>
        <ecNumber evidence="5">2.1.1.80</ecNumber>
    </recommendedName>
</protein>
<evidence type="ECO:0000256" key="6">
    <source>
        <dbReference type="PIRSR" id="PIRSR000410-1"/>
    </source>
</evidence>
<dbReference type="PANTHER" id="PTHR24422:SF19">
    <property type="entry name" value="CHEMOTAXIS PROTEIN METHYLTRANSFERASE"/>
    <property type="match status" value="1"/>
</dbReference>
<dbReference type="SUPFAM" id="SSF47757">
    <property type="entry name" value="Chemotaxis receptor methyltransferase CheR, N-terminal domain"/>
    <property type="match status" value="1"/>
</dbReference>
<gene>
    <name evidence="8" type="primary">cheR</name>
    <name evidence="8" type="ORF">GCM10011289_11390</name>
</gene>
<dbReference type="Gene3D" id="3.40.50.150">
    <property type="entry name" value="Vaccinia Virus protein VP39"/>
    <property type="match status" value="1"/>
</dbReference>
<proteinExistence type="predicted"/>
<evidence type="ECO:0000313" key="9">
    <source>
        <dbReference type="Proteomes" id="UP000645257"/>
    </source>
</evidence>
<feature type="binding site" evidence="6">
    <location>
        <position position="145"/>
    </location>
    <ligand>
        <name>S-adenosyl-L-methionine</name>
        <dbReference type="ChEBI" id="CHEBI:59789"/>
    </ligand>
</feature>
<accession>A0A918U8S9</accession>
<organism evidence="8 9">
    <name type="scientific">Paludibacterium paludis</name>
    <dbReference type="NCBI Taxonomy" id="1225769"/>
    <lineage>
        <taxon>Bacteria</taxon>
        <taxon>Pseudomonadati</taxon>
        <taxon>Pseudomonadota</taxon>
        <taxon>Betaproteobacteria</taxon>
        <taxon>Neisseriales</taxon>
        <taxon>Chromobacteriaceae</taxon>
        <taxon>Paludibacterium</taxon>
    </lineage>
</organism>
<feature type="binding site" evidence="6">
    <location>
        <begin position="203"/>
        <end position="204"/>
    </location>
    <ligand>
        <name>S-adenosyl-L-methionine</name>
        <dbReference type="ChEBI" id="CHEBI:59789"/>
    </ligand>
</feature>
<keyword evidence="4 5" id="KW-0949">S-adenosyl-L-methionine</keyword>
<sequence length="282" mass="31654">MGQPVLDRDLSFTSADFRRIREMVYRQAGISLNETKANMAYARLSRRLRKLGLNNFSQYLDYLGEHPSSPEWQAFINALTTNLTAFFRESHHFDELAGLFAAAQPGAPFRVWSAAASTGEEPYSIAMTLAAARSRPGKIEILASDIDTQVLQAAASGIYPIERLAKLDKALVQRFFLKGRGAFEGQARVRPEVSGMIHFFQLNLTSPNWPDLGRFDAIFCRNVMIYFDKPTQLRLLERMAALMTPSSRLFLGHSENIQFLTGLFVSSGRTSYRLASASRSEP</sequence>
<keyword evidence="2 5" id="KW-0489">Methyltransferase</keyword>
<feature type="binding site" evidence="6">
    <location>
        <position position="84"/>
    </location>
    <ligand>
        <name>S-adenosyl-L-methionine</name>
        <dbReference type="ChEBI" id="CHEBI:59789"/>
    </ligand>
</feature>
<comment type="caution">
    <text evidence="8">The sequence shown here is derived from an EMBL/GenBank/DDBJ whole genome shotgun (WGS) entry which is preliminary data.</text>
</comment>
<dbReference type="InterPro" id="IPR029063">
    <property type="entry name" value="SAM-dependent_MTases_sf"/>
</dbReference>
<evidence type="ECO:0000256" key="3">
    <source>
        <dbReference type="ARBA" id="ARBA00022679"/>
    </source>
</evidence>
<dbReference type="InterPro" id="IPR000780">
    <property type="entry name" value="CheR_MeTrfase"/>
</dbReference>
<evidence type="ECO:0000256" key="5">
    <source>
        <dbReference type="PIRNR" id="PIRNR000410"/>
    </source>
</evidence>
<dbReference type="Pfam" id="PF03705">
    <property type="entry name" value="CheR_N"/>
    <property type="match status" value="1"/>
</dbReference>
<evidence type="ECO:0000256" key="1">
    <source>
        <dbReference type="ARBA" id="ARBA00001541"/>
    </source>
</evidence>
<dbReference type="InterPro" id="IPR036804">
    <property type="entry name" value="CheR_N_sf"/>
</dbReference>
<feature type="binding site" evidence="6">
    <location>
        <begin position="221"/>
        <end position="222"/>
    </location>
    <ligand>
        <name>S-adenosyl-L-methionine</name>
        <dbReference type="ChEBI" id="CHEBI:59789"/>
    </ligand>
</feature>
<evidence type="ECO:0000313" key="8">
    <source>
        <dbReference type="EMBL" id="GGY10372.1"/>
    </source>
</evidence>
<dbReference type="GO" id="GO:0032259">
    <property type="term" value="P:methylation"/>
    <property type="evidence" value="ECO:0007669"/>
    <property type="project" value="UniProtKB-KW"/>
</dbReference>
<keyword evidence="9" id="KW-1185">Reference proteome</keyword>
<comment type="function">
    <text evidence="5">Methylation of the membrane-bound methyl-accepting chemotaxis proteins (MCP) to form gamma-glutamyl methyl ester residues in MCP.</text>
</comment>
<reference evidence="8" key="2">
    <citation type="submission" date="2020-09" db="EMBL/GenBank/DDBJ databases">
        <authorList>
            <person name="Sun Q."/>
            <person name="Kim S."/>
        </authorList>
    </citation>
    <scope>NUCLEOTIDE SEQUENCE</scope>
    <source>
        <strain evidence="8">KCTC 32182</strain>
    </source>
</reference>
<dbReference type="PANTHER" id="PTHR24422">
    <property type="entry name" value="CHEMOTAXIS PROTEIN METHYLTRANSFERASE"/>
    <property type="match status" value="1"/>
</dbReference>
<evidence type="ECO:0000256" key="2">
    <source>
        <dbReference type="ARBA" id="ARBA00022603"/>
    </source>
</evidence>
<dbReference type="EC" id="2.1.1.80" evidence="5"/>
<dbReference type="RefSeq" id="WP_189532158.1">
    <property type="nucleotide sequence ID" value="NZ_BMYX01000005.1"/>
</dbReference>
<dbReference type="Pfam" id="PF01739">
    <property type="entry name" value="CheR"/>
    <property type="match status" value="1"/>
</dbReference>
<keyword evidence="3 5" id="KW-0808">Transferase</keyword>
<feature type="binding site" evidence="6">
    <location>
        <position position="82"/>
    </location>
    <ligand>
        <name>S-adenosyl-L-methionine</name>
        <dbReference type="ChEBI" id="CHEBI:59789"/>
    </ligand>
</feature>
<feature type="domain" description="CheR-type methyltransferase" evidence="7">
    <location>
        <begin position="5"/>
        <end position="277"/>
    </location>
</feature>
<dbReference type="SUPFAM" id="SSF53335">
    <property type="entry name" value="S-adenosyl-L-methionine-dependent methyltransferases"/>
    <property type="match status" value="1"/>
</dbReference>
<dbReference type="Gene3D" id="1.10.155.10">
    <property type="entry name" value="Chemotaxis receptor methyltransferase CheR, N-terminal domain"/>
    <property type="match status" value="1"/>
</dbReference>
<evidence type="ECO:0000259" key="7">
    <source>
        <dbReference type="PROSITE" id="PS50123"/>
    </source>
</evidence>
<comment type="catalytic activity">
    <reaction evidence="1 5">
        <text>L-glutamyl-[protein] + S-adenosyl-L-methionine = [protein]-L-glutamate 5-O-methyl ester + S-adenosyl-L-homocysteine</text>
        <dbReference type="Rhea" id="RHEA:24452"/>
        <dbReference type="Rhea" id="RHEA-COMP:10208"/>
        <dbReference type="Rhea" id="RHEA-COMP:10311"/>
        <dbReference type="ChEBI" id="CHEBI:29973"/>
        <dbReference type="ChEBI" id="CHEBI:57856"/>
        <dbReference type="ChEBI" id="CHEBI:59789"/>
        <dbReference type="ChEBI" id="CHEBI:82795"/>
        <dbReference type="EC" id="2.1.1.80"/>
    </reaction>
</comment>
<dbReference type="EMBL" id="BMYX01000005">
    <property type="protein sequence ID" value="GGY10372.1"/>
    <property type="molecule type" value="Genomic_DNA"/>
</dbReference>
<dbReference type="InterPro" id="IPR022642">
    <property type="entry name" value="CheR_C"/>
</dbReference>
<dbReference type="GO" id="GO:0008983">
    <property type="term" value="F:protein-glutamate O-methyltransferase activity"/>
    <property type="evidence" value="ECO:0007669"/>
    <property type="project" value="UniProtKB-EC"/>
</dbReference>
<dbReference type="InterPro" id="IPR026024">
    <property type="entry name" value="Chemotaxis_MeTrfase_CheR"/>
</dbReference>
<dbReference type="PIRSF" id="PIRSF000410">
    <property type="entry name" value="CheR"/>
    <property type="match status" value="1"/>
</dbReference>
<dbReference type="PRINTS" id="PR00996">
    <property type="entry name" value="CHERMTFRASE"/>
</dbReference>
<dbReference type="SMART" id="SM00138">
    <property type="entry name" value="MeTrc"/>
    <property type="match status" value="1"/>
</dbReference>
<name>A0A918U8S9_9NEIS</name>